<feature type="domain" description="P-type ATPase A" evidence="2">
    <location>
        <begin position="194"/>
        <end position="292"/>
    </location>
</feature>
<dbReference type="PANTHER" id="PTHR48085">
    <property type="entry name" value="CADMIUM/ZINC-TRANSPORTING ATPASE HMA2-RELATED"/>
    <property type="match status" value="1"/>
</dbReference>
<dbReference type="Gene3D" id="3.40.50.1000">
    <property type="entry name" value="HAD superfamily/HAD-like"/>
    <property type="match status" value="1"/>
</dbReference>
<evidence type="ECO:0000313" key="3">
    <source>
        <dbReference type="EMBL" id="MBK1630422.1"/>
    </source>
</evidence>
<dbReference type="RefSeq" id="WP_200235250.1">
    <property type="nucleotide sequence ID" value="NZ_NRRV01000011.1"/>
</dbReference>
<comment type="similarity">
    <text evidence="1">Belongs to the cation transport ATPase (P-type) (TC 3.A.3) family. Type IB subfamily.</text>
</comment>
<dbReference type="InterPro" id="IPR059000">
    <property type="entry name" value="ATPase_P-type_domA"/>
</dbReference>
<dbReference type="InterPro" id="IPR051014">
    <property type="entry name" value="Cation_Transport_ATPase_IB"/>
</dbReference>
<dbReference type="PANTHER" id="PTHR48085:SF5">
    <property type="entry name" value="CADMIUM_ZINC-TRANSPORTING ATPASE HMA4-RELATED"/>
    <property type="match status" value="1"/>
</dbReference>
<dbReference type="Pfam" id="PF00122">
    <property type="entry name" value="E1-E2_ATPase"/>
    <property type="match status" value="1"/>
</dbReference>
<dbReference type="SUPFAM" id="SSF81653">
    <property type="entry name" value="Calcium ATPase, transduction domain A"/>
    <property type="match status" value="1"/>
</dbReference>
<proteinExistence type="inferred from homology"/>
<sequence length="590" mass="61247">MAGIDYRIVHEVPGRLRLHIPAMGQPGCEAAWLRAWMAAAAAVTEARANAPARTLVLRYSGGPAARAALLHRLGTFTPERVAGAGEDGVREAELAPIVTTLLTLAALPWLTPPLQLVLTMVNLGSKLTKGADTLLRKGIQKEVLDAVAVGLAAGSGRPYTANATDLLLSLGEYAERRTTRQSDRLLRRLLRPDPVMAAVERDGGPQHIAADAVRFGETLVIGPGETIPVDGHVLTGAARVSQSAVTGAERPLPKEPPARVIAGSVVLAGRLRVEASRVGADTTTARISRFVQAALERGSDNERRARDLAAQQAYLSLGTGLAVYGLTGQLSRLQSVFLVDYADALTLGVPVAFKSAMARAAERGVLLRGGAAIERLAAVDTLVLDESAGLTDSDLREDAASALSRLRALGIRRLVLVAADAPQQAAALAAALGVDAWHAEVAPAAKAELVAALRAEGCRVGYVGEDAAALGAADLGIAVARGADIVELGADRGADVVLLHQHPAALLVAREIAGKTMGLMRSNCAAAATMDTAILGGAVLGWLSPVASAFVHNGTTIATLLHARKGVAVDDAPRRPVTHQLAEPSDVLER</sequence>
<accession>A0ABS1CET4</accession>
<comment type="caution">
    <text evidence="3">The sequence shown here is derived from an EMBL/GenBank/DDBJ whole genome shotgun (WGS) entry which is preliminary data.</text>
</comment>
<dbReference type="Gene3D" id="2.70.150.10">
    <property type="entry name" value="Calcium-transporting ATPase, cytoplasmic transduction domain A"/>
    <property type="match status" value="1"/>
</dbReference>
<dbReference type="InterPro" id="IPR023214">
    <property type="entry name" value="HAD_sf"/>
</dbReference>
<dbReference type="Pfam" id="PF00702">
    <property type="entry name" value="Hydrolase"/>
    <property type="match status" value="1"/>
</dbReference>
<evidence type="ECO:0000256" key="1">
    <source>
        <dbReference type="ARBA" id="ARBA00006024"/>
    </source>
</evidence>
<evidence type="ECO:0000313" key="4">
    <source>
        <dbReference type="Proteomes" id="UP000748752"/>
    </source>
</evidence>
<reference evidence="3 4" key="1">
    <citation type="journal article" date="2020" name="Microorganisms">
        <title>Osmotic Adaptation and Compatible Solute Biosynthesis of Phototrophic Bacteria as Revealed from Genome Analyses.</title>
        <authorList>
            <person name="Imhoff J.F."/>
            <person name="Rahn T."/>
            <person name="Kunzel S."/>
            <person name="Keller A."/>
            <person name="Neulinger S.C."/>
        </authorList>
    </citation>
    <scope>NUCLEOTIDE SEQUENCE [LARGE SCALE GENOMIC DNA]</scope>
    <source>
        <strain evidence="3 4">DSM 6210</strain>
    </source>
</reference>
<dbReference type="InterPro" id="IPR008250">
    <property type="entry name" value="ATPase_P-typ_transduc_dom_A_sf"/>
</dbReference>
<dbReference type="SUPFAM" id="SSF56784">
    <property type="entry name" value="HAD-like"/>
    <property type="match status" value="1"/>
</dbReference>
<name>A0ABS1CET4_9GAMM</name>
<dbReference type="EMBL" id="NRRV01000011">
    <property type="protein sequence ID" value="MBK1630422.1"/>
    <property type="molecule type" value="Genomic_DNA"/>
</dbReference>
<organism evidence="3 4">
    <name type="scientific">Thiohalocapsa halophila</name>
    <dbReference type="NCBI Taxonomy" id="69359"/>
    <lineage>
        <taxon>Bacteria</taxon>
        <taxon>Pseudomonadati</taxon>
        <taxon>Pseudomonadota</taxon>
        <taxon>Gammaproteobacteria</taxon>
        <taxon>Chromatiales</taxon>
        <taxon>Chromatiaceae</taxon>
        <taxon>Thiohalocapsa</taxon>
    </lineage>
</organism>
<dbReference type="InterPro" id="IPR036412">
    <property type="entry name" value="HAD-like_sf"/>
</dbReference>
<dbReference type="Proteomes" id="UP000748752">
    <property type="component" value="Unassembled WGS sequence"/>
</dbReference>
<gene>
    <name evidence="3" type="ORF">CKO31_06615</name>
</gene>
<evidence type="ECO:0000259" key="2">
    <source>
        <dbReference type="Pfam" id="PF00122"/>
    </source>
</evidence>
<protein>
    <recommendedName>
        <fullName evidence="2">P-type ATPase A domain-containing protein</fullName>
    </recommendedName>
</protein>
<keyword evidence="4" id="KW-1185">Reference proteome</keyword>